<dbReference type="Proteomes" id="UP000616547">
    <property type="component" value="Unassembled WGS sequence"/>
</dbReference>
<gene>
    <name evidence="1" type="ORF">lacNasYZ03_06150</name>
</gene>
<accession>A0ABQ3W4P7</accession>
<proteinExistence type="predicted"/>
<comment type="caution">
    <text evidence="1">The sequence shown here is derived from an EMBL/GenBank/DDBJ whole genome shotgun (WGS) entry which is preliminary data.</text>
</comment>
<evidence type="ECO:0000313" key="2">
    <source>
        <dbReference type="Proteomes" id="UP000616547"/>
    </source>
</evidence>
<protein>
    <submittedName>
        <fullName evidence="1">Uncharacterized protein</fullName>
    </submittedName>
</protein>
<keyword evidence="2" id="KW-1185">Reference proteome</keyword>
<sequence length="174" mass="20532">MKTDLGVELLENKLDDILAKDDEENEGKWYYLDFFPITFQAGNDKFDEFESFIQEKYYKSFSKKLSFIILGLVSYYDAEIYLYDVDYGDDWLNSLRHQDLLSRLEYPDLSKLIKRFCVNETLGLKIALQDHDNLALMLFEGGLRLSFYNLTDEQKKVAEDLVRSQGFFFKKSNS</sequence>
<evidence type="ECO:0000313" key="1">
    <source>
        <dbReference type="EMBL" id="GHW00928.1"/>
    </source>
</evidence>
<reference evidence="2" key="1">
    <citation type="submission" date="2021-01" db="EMBL/GenBank/DDBJ databases">
        <title>Draft genome sequence of Nasalis larvatus strain YZ03.</title>
        <authorList>
            <person name="Suzuki-Hashido N."/>
            <person name="Tsuchida S."/>
            <person name="Hayakawa T."/>
        </authorList>
    </citation>
    <scope>NUCLEOTIDE SEQUENCE [LARGE SCALE GENOMIC DNA]</scope>
    <source>
        <strain evidence="2">YZ03</strain>
    </source>
</reference>
<name>A0ABQ3W4P7_9LACO</name>
<organism evidence="1 2">
    <name type="scientific">Lactobacillus nasalidis</name>
    <dbReference type="NCBI Taxonomy" id="2797258"/>
    <lineage>
        <taxon>Bacteria</taxon>
        <taxon>Bacillati</taxon>
        <taxon>Bacillota</taxon>
        <taxon>Bacilli</taxon>
        <taxon>Lactobacillales</taxon>
        <taxon>Lactobacillaceae</taxon>
        <taxon>Lactobacillus</taxon>
    </lineage>
</organism>
<dbReference type="EMBL" id="BOCI01000153">
    <property type="protein sequence ID" value="GHW00928.1"/>
    <property type="molecule type" value="Genomic_DNA"/>
</dbReference>